<evidence type="ECO:0000256" key="1">
    <source>
        <dbReference type="SAM" id="MobiDB-lite"/>
    </source>
</evidence>
<feature type="compositionally biased region" description="Low complexity" evidence="1">
    <location>
        <begin position="87"/>
        <end position="103"/>
    </location>
</feature>
<dbReference type="RefSeq" id="XP_016584048.1">
    <property type="nucleotide sequence ID" value="XM_016728239.1"/>
</dbReference>
<dbReference type="AlphaFoldDB" id="A0A0F2LV82"/>
<evidence type="ECO:0000313" key="3">
    <source>
        <dbReference type="Proteomes" id="UP000033710"/>
    </source>
</evidence>
<organism evidence="2 3">
    <name type="scientific">Sporothrix schenckii 1099-18</name>
    <dbReference type="NCBI Taxonomy" id="1397361"/>
    <lineage>
        <taxon>Eukaryota</taxon>
        <taxon>Fungi</taxon>
        <taxon>Dikarya</taxon>
        <taxon>Ascomycota</taxon>
        <taxon>Pezizomycotina</taxon>
        <taxon>Sordariomycetes</taxon>
        <taxon>Sordariomycetidae</taxon>
        <taxon>Ophiostomatales</taxon>
        <taxon>Ophiostomataceae</taxon>
        <taxon>Sporothrix</taxon>
    </lineage>
</organism>
<dbReference type="EMBL" id="AXCR01000011">
    <property type="protein sequence ID" value="KJR81372.1"/>
    <property type="molecule type" value="Genomic_DNA"/>
</dbReference>
<dbReference type="VEuPathDB" id="FungiDB:SPSK_01309"/>
<name>A0A0F2LV82_SPOSC</name>
<reference evidence="2 3" key="2">
    <citation type="journal article" date="2015" name="Eukaryot. Cell">
        <title>Asexual propagation of a virulent clone complex in a human and feline outbreak of sporotrichosis.</title>
        <authorList>
            <person name="Teixeira Mde M."/>
            <person name="Rodrigues A.M."/>
            <person name="Tsui C.K."/>
            <person name="de Almeida L.G."/>
            <person name="Van Diepeningen A.D."/>
            <person name="van den Ende B.G."/>
            <person name="Fernandes G.F."/>
            <person name="Kano R."/>
            <person name="Hamelin R.C."/>
            <person name="Lopes-Bezerra L.M."/>
            <person name="Vasconcelos A.T."/>
            <person name="de Hoog S."/>
            <person name="de Camargo Z.P."/>
            <person name="Felipe M.S."/>
        </authorList>
    </citation>
    <scope>NUCLEOTIDE SEQUENCE [LARGE SCALE GENOMIC DNA]</scope>
    <source>
        <strain evidence="2 3">1099-18</strain>
    </source>
</reference>
<evidence type="ECO:0000313" key="2">
    <source>
        <dbReference type="EMBL" id="KJR81372.1"/>
    </source>
</evidence>
<accession>A0A0F2LV82</accession>
<reference evidence="2 3" key="1">
    <citation type="journal article" date="2014" name="BMC Genomics">
        <title>Comparative genomics of the major fungal agents of human and animal Sporotrichosis: Sporothrix schenckii and Sporothrix brasiliensis.</title>
        <authorList>
            <person name="Teixeira M.M."/>
            <person name="de Almeida L.G."/>
            <person name="Kubitschek-Barreira P."/>
            <person name="Alves F.L."/>
            <person name="Kioshima E.S."/>
            <person name="Abadio A.K."/>
            <person name="Fernandes L."/>
            <person name="Derengowski L.S."/>
            <person name="Ferreira K.S."/>
            <person name="Souza R.C."/>
            <person name="Ruiz J.C."/>
            <person name="de Andrade N.C."/>
            <person name="Paes H.C."/>
            <person name="Nicola A.M."/>
            <person name="Albuquerque P."/>
            <person name="Gerber A.L."/>
            <person name="Martins V.P."/>
            <person name="Peconick L.D."/>
            <person name="Neto A.V."/>
            <person name="Chaucanez C.B."/>
            <person name="Silva P.A."/>
            <person name="Cunha O.L."/>
            <person name="de Oliveira F.F."/>
            <person name="dos Santos T.C."/>
            <person name="Barros A.L."/>
            <person name="Soares M.A."/>
            <person name="de Oliveira L.M."/>
            <person name="Marini M.M."/>
            <person name="Villalobos-Duno H."/>
            <person name="Cunha M.M."/>
            <person name="de Hoog S."/>
            <person name="da Silveira J.F."/>
            <person name="Henrissat B."/>
            <person name="Nino-Vega G.A."/>
            <person name="Cisalpino P.S."/>
            <person name="Mora-Montes H.M."/>
            <person name="Almeida S.R."/>
            <person name="Stajich J.E."/>
            <person name="Lopes-Bezerra L.M."/>
            <person name="Vasconcelos A.T."/>
            <person name="Felipe M.S."/>
        </authorList>
    </citation>
    <scope>NUCLEOTIDE SEQUENCE [LARGE SCALE GENOMIC DNA]</scope>
    <source>
        <strain evidence="2 3">1099-18</strain>
    </source>
</reference>
<feature type="region of interest" description="Disordered" evidence="1">
    <location>
        <begin position="73"/>
        <end position="118"/>
    </location>
</feature>
<protein>
    <submittedName>
        <fullName evidence="2">Uncharacterized protein</fullName>
    </submittedName>
</protein>
<gene>
    <name evidence="2" type="ORF">SPSK_01309</name>
</gene>
<dbReference type="KEGG" id="ssck:SPSK_01309"/>
<sequence>MTAIPFGLQALWRCLATAPVYPRQVRVRLSPLAAPAFSTGPKGKTVPSFGRDLVNNGICIDTLQFRLSCFNQQPTIDNSRNNDHDNTTPPTTTATTTDPTGRTPFRHQQHQWPRFPEY</sequence>
<dbReference type="GeneID" id="27663516"/>
<comment type="caution">
    <text evidence="2">The sequence shown here is derived from an EMBL/GenBank/DDBJ whole genome shotgun (WGS) entry which is preliminary data.</text>
</comment>
<proteinExistence type="predicted"/>
<dbReference type="Proteomes" id="UP000033710">
    <property type="component" value="Unassembled WGS sequence"/>
</dbReference>